<evidence type="ECO:0000313" key="2">
    <source>
        <dbReference type="Proteomes" id="UP000034805"/>
    </source>
</evidence>
<accession>A0A0P7X686</accession>
<dbReference type="AlphaFoldDB" id="A0A0P7X686"/>
<evidence type="ECO:0000313" key="1">
    <source>
        <dbReference type="EMBL" id="KPP69691.1"/>
    </source>
</evidence>
<protein>
    <submittedName>
        <fullName evidence="1">Uncharacterized protein</fullName>
    </submittedName>
</protein>
<reference evidence="1 2" key="1">
    <citation type="submission" date="2015-08" db="EMBL/GenBank/DDBJ databases">
        <title>The genome of the Asian arowana (Scleropages formosus).</title>
        <authorList>
            <person name="Tan M.H."/>
            <person name="Gan H.M."/>
            <person name="Croft L.J."/>
            <person name="Austin C.M."/>
        </authorList>
    </citation>
    <scope>NUCLEOTIDE SEQUENCE [LARGE SCALE GENOMIC DNA]</scope>
    <source>
        <strain evidence="1">Aro1</strain>
    </source>
</reference>
<dbReference type="EMBL" id="JARO02003836">
    <property type="protein sequence ID" value="KPP69691.1"/>
    <property type="molecule type" value="Genomic_DNA"/>
</dbReference>
<dbReference type="Proteomes" id="UP000034805">
    <property type="component" value="Unassembled WGS sequence"/>
</dbReference>
<gene>
    <name evidence="1" type="ORF">Z043_111538</name>
</gene>
<comment type="caution">
    <text evidence="1">The sequence shown here is derived from an EMBL/GenBank/DDBJ whole genome shotgun (WGS) entry which is preliminary data.</text>
</comment>
<organism evidence="1 2">
    <name type="scientific">Scleropages formosus</name>
    <name type="common">Asian bonytongue</name>
    <name type="synonym">Osteoglossum formosum</name>
    <dbReference type="NCBI Taxonomy" id="113540"/>
    <lineage>
        <taxon>Eukaryota</taxon>
        <taxon>Metazoa</taxon>
        <taxon>Chordata</taxon>
        <taxon>Craniata</taxon>
        <taxon>Vertebrata</taxon>
        <taxon>Euteleostomi</taxon>
        <taxon>Actinopterygii</taxon>
        <taxon>Neopterygii</taxon>
        <taxon>Teleostei</taxon>
        <taxon>Osteoglossocephala</taxon>
        <taxon>Osteoglossomorpha</taxon>
        <taxon>Osteoglossiformes</taxon>
        <taxon>Osteoglossidae</taxon>
        <taxon>Scleropages</taxon>
    </lineage>
</organism>
<name>A0A0P7X686_SCLFO</name>
<proteinExistence type="predicted"/>
<sequence>MNVDVTRCNLSLPSAQVGLWKEAGMGCCASQGQEDVDPKHRASENGCTNCCRSTRGCLMSPECGRALQIASTCAMCGMCLEWFANCFV</sequence>